<accession>J3KSD2</accession>
<keyword evidence="6" id="KW-0206">Cytoskeleton</keyword>
<reference evidence="11" key="4">
    <citation type="journal article" date="2011" name="BMC Syst. Biol.">
        <title>Initial characterization of the human central proteome.</title>
        <authorList>
            <person name="Burkard T.R."/>
            <person name="Planyavsky M."/>
            <person name="Kaupe I."/>
            <person name="Breitwieser F.P."/>
            <person name="Burckstummer T."/>
            <person name="Bennett K.L."/>
            <person name="Superti-Furga G."/>
            <person name="Colinge J."/>
        </authorList>
    </citation>
    <scope>IDENTIFICATION BY MASS SPECTROMETRY [LARGE SCALE ANALYSIS]</scope>
</reference>
<reference evidence="7 8" key="1">
    <citation type="journal article" date="2001" name="Nature">
        <title>Initial sequencing and analysis of the human genome.</title>
        <authorList>
            <consortium name="International Human Genome Sequencing Consortium"/>
            <person name="Lander E.S."/>
            <person name="Linton L.M."/>
            <person name="Birren B."/>
            <person name="Nusbaum C."/>
            <person name="Zody M.C."/>
            <person name="Baldwin J."/>
            <person name="Devon K."/>
            <person name="Dewar K."/>
            <person name="Doyle M."/>
            <person name="FitzHugh W."/>
            <person name="Funke R."/>
            <person name="Gage D."/>
            <person name="Harris K."/>
            <person name="Heaford A."/>
            <person name="Howland J."/>
            <person name="Kann L."/>
            <person name="Lehoczky J."/>
            <person name="LeVine R."/>
            <person name="McEwan P."/>
            <person name="McKernan K."/>
            <person name="Meldrim J."/>
            <person name="Mesirov J.P."/>
            <person name="Miranda C."/>
            <person name="Morris W."/>
            <person name="Naylor J."/>
            <person name="Raymond C."/>
            <person name="Rosetti M."/>
            <person name="Santos R."/>
            <person name="Sheridan A."/>
            <person name="Sougnez C."/>
            <person name="Stange-Thomann N."/>
            <person name="Stojanovic N."/>
            <person name="Subramanian A."/>
            <person name="Wyman D."/>
            <person name="Rogers J."/>
            <person name="Sulston J."/>
            <person name="Ainscough R."/>
            <person name="Beck S."/>
            <person name="Bentley D."/>
            <person name="Burton J."/>
            <person name="Clee C."/>
            <person name="Carter N."/>
            <person name="Coulson A."/>
            <person name="Deadman R."/>
            <person name="Deloukas P."/>
            <person name="Dunham A."/>
            <person name="Dunham I."/>
            <person name="Durbin R."/>
            <person name="French L."/>
            <person name="Grafham D."/>
            <person name="Gregory S."/>
            <person name="Hubbard T."/>
            <person name="Humphray S."/>
            <person name="Hunt A."/>
            <person name="Jones M."/>
            <person name="Lloyd C."/>
            <person name="McMurray A."/>
            <person name="Matthews L."/>
            <person name="Mercer S."/>
            <person name="Milne S."/>
            <person name="Mullikin J.C."/>
            <person name="Mungall A."/>
            <person name="Plumb R."/>
            <person name="Ross M."/>
            <person name="Shownkeen R."/>
            <person name="Sims S."/>
            <person name="Waterston R.H."/>
            <person name="Wilson R.K."/>
            <person name="Hillier L.W."/>
            <person name="McPherson J.D."/>
            <person name="Marra M.A."/>
            <person name="Mardis E.R."/>
            <person name="Fulton L.A."/>
            <person name="Chinwalla A.T."/>
            <person name="Pepin K.H."/>
            <person name="Gish W.R."/>
            <person name="Chissoe S.L."/>
            <person name="Wendl M.C."/>
            <person name="Delehaunty K.D."/>
            <person name="Miner T.L."/>
            <person name="Delehaunty A."/>
            <person name="Kramer J.B."/>
            <person name="Cook L.L."/>
            <person name="Fulton R.S."/>
            <person name="Johnson D.L."/>
            <person name="Minx P.J."/>
            <person name="Clifton S.W."/>
            <person name="Hawkins T."/>
            <person name="Branscomb E."/>
            <person name="Predki P."/>
            <person name="Richardson P."/>
            <person name="Wenning S."/>
            <person name="Slezak T."/>
            <person name="Doggett N."/>
            <person name="Cheng J.F."/>
            <person name="Olsen A."/>
            <person name="Lucas S."/>
            <person name="Elkin C."/>
            <person name="Uberbacher E."/>
            <person name="Frazier M."/>
            <person name="Gibbs R.A."/>
            <person name="Muzny D.M."/>
            <person name="Scherer S.E."/>
            <person name="Bouck J.B."/>
            <person name="Sodergren E.J."/>
            <person name="Worley K.C."/>
            <person name="Rives C.M."/>
            <person name="Gorrell J.H."/>
            <person name="Metzker M.L."/>
            <person name="Naylor S.L."/>
            <person name="Kucherlapati R.S."/>
            <person name="Nelson D.L."/>
            <person name="Weinstock G.M."/>
            <person name="Sakaki Y."/>
            <person name="Fujiyama A."/>
            <person name="Hattori M."/>
            <person name="Yada T."/>
            <person name="Toyoda A."/>
            <person name="Itoh T."/>
            <person name="Kawagoe C."/>
            <person name="Watanabe H."/>
            <person name="Totoki Y."/>
            <person name="Taylor T."/>
            <person name="Weissenbach J."/>
            <person name="Heilig R."/>
            <person name="Saurin W."/>
            <person name="Artiguenave F."/>
            <person name="Brottier P."/>
            <person name="Bruls T."/>
            <person name="Pelletier E."/>
            <person name="Robert C."/>
            <person name="Wincker P."/>
            <person name="Smith D.R."/>
            <person name="Doucette-Stamm L."/>
            <person name="Rubenfield M."/>
            <person name="Weinstock K."/>
            <person name="Lee H.M."/>
            <person name="Dubois J."/>
            <person name="Rosenthal A."/>
            <person name="Platzer M."/>
            <person name="Nyakatura G."/>
            <person name="Taudien S."/>
            <person name="Rump A."/>
            <person name="Yang H."/>
            <person name="Yu J."/>
            <person name="Wang J."/>
            <person name="Huang G."/>
            <person name="Gu J."/>
            <person name="Hood L."/>
            <person name="Rowen L."/>
            <person name="Madan A."/>
            <person name="Qin S."/>
            <person name="Davis R.W."/>
            <person name="Federspiel N.A."/>
            <person name="Abola A.P."/>
            <person name="Proctor M.J."/>
            <person name="Myers R.M."/>
            <person name="Schmutz J."/>
            <person name="Dickson M."/>
            <person name="Grimwood J."/>
            <person name="Cox D.R."/>
            <person name="Olson M.V."/>
            <person name="Kaul R."/>
            <person name="Raymond C."/>
            <person name="Shimizu N."/>
            <person name="Kawasaki K."/>
            <person name="Minoshima S."/>
            <person name="Evans G.A."/>
            <person name="Athanasiou M."/>
            <person name="Schultz R."/>
            <person name="Roe B.A."/>
            <person name="Chen F."/>
            <person name="Pan H."/>
            <person name="Ramser J."/>
            <person name="Lehrach H."/>
            <person name="Reinhardt R."/>
            <person name="McCombie W.R."/>
            <person name="de la Bastide M."/>
            <person name="Dedhia N."/>
            <person name="Blocker H."/>
            <person name="Hornischer K."/>
            <person name="Nordsiek G."/>
            <person name="Agarwala R."/>
            <person name="Aravind L."/>
            <person name="Bailey J.A."/>
            <person name="Bateman A."/>
            <person name="Batzoglou S."/>
            <person name="Birney E."/>
            <person name="Bork P."/>
            <person name="Brown D.G."/>
            <person name="Burge C.B."/>
            <person name="Cerutti L."/>
            <person name="Chen H.C."/>
            <person name="Church D."/>
            <person name="Clamp M."/>
            <person name="Copley R.R."/>
            <person name="Doerks T."/>
            <person name="Eddy S.R."/>
            <person name="Eichler E.E."/>
            <person name="Furey T.S."/>
            <person name="Galagan J."/>
            <person name="Gilbert J.G."/>
            <person name="Harmon C."/>
            <person name="Hayashizaki Y."/>
            <person name="Haussler D."/>
            <person name="Hermjakob H."/>
            <person name="Hokamp K."/>
            <person name="Jang W."/>
            <person name="Johnson L.S."/>
            <person name="Jones T.A."/>
            <person name="Kasif S."/>
            <person name="Kaspryzk A."/>
            <person name="Kennedy S."/>
            <person name="Kent W.J."/>
            <person name="Kitts P."/>
            <person name="Koonin E.V."/>
            <person name="Korf I."/>
            <person name="Kulp D."/>
            <person name="Lancet D."/>
            <person name="Lowe T.M."/>
            <person name="McLysaght A."/>
            <person name="Mikkelsen T."/>
            <person name="Moran J.V."/>
            <person name="Mulder N."/>
            <person name="Pollara V.J."/>
            <person name="Ponting C.P."/>
            <person name="Schuler G."/>
            <person name="Schultz J."/>
            <person name="Slater G."/>
            <person name="Smit A.F."/>
            <person name="Stupka E."/>
            <person name="Szustakowski J."/>
            <person name="Thierry-Mieg D."/>
            <person name="Thierry-Mieg J."/>
            <person name="Wagner L."/>
            <person name="Wallis J."/>
            <person name="Wheeler R."/>
            <person name="Williams A."/>
            <person name="Wolf Y.I."/>
            <person name="Wolfe K.H."/>
            <person name="Yang S.P."/>
            <person name="Yeh R.F."/>
            <person name="Collins F."/>
            <person name="Guyer M.S."/>
            <person name="Peterson J."/>
            <person name="Felsenfeld A."/>
            <person name="Wetterstrand K.A."/>
            <person name="Patrinos A."/>
            <person name="Morgan M.J."/>
            <person name="de Jong P."/>
            <person name="Catanese J.J."/>
            <person name="Osoegawa K."/>
            <person name="Shizuya H."/>
            <person name="Choi S."/>
            <person name="Chen Y.J."/>
        </authorList>
    </citation>
    <scope>NUCLEOTIDE SEQUENCE [LARGE SCALE GENOMIC DNA]</scope>
</reference>
<dbReference type="VEuPathDB" id="HostDB:ENSG00000135720"/>
<feature type="non-terminal residue" evidence="7">
    <location>
        <position position="1"/>
    </location>
</feature>
<dbReference type="MassIVE" id="J3KSD2"/>
<dbReference type="GO" id="GO:0005874">
    <property type="term" value="C:microtubule"/>
    <property type="evidence" value="ECO:0007669"/>
    <property type="project" value="UniProtKB-KW"/>
</dbReference>
<dbReference type="EMBL" id="AC018557">
    <property type="status" value="NOT_ANNOTATED_CDS"/>
    <property type="molecule type" value="Genomic_DNA"/>
</dbReference>
<dbReference type="InterPro" id="IPR022780">
    <property type="entry name" value="Dynein_light_int_chain"/>
</dbReference>
<dbReference type="Ensembl" id="ENST00000563628.6">
    <property type="protein sequence ID" value="ENSP00000462434.1"/>
    <property type="gene ID" value="ENSG00000135720.13"/>
</dbReference>
<reference evidence="7" key="5">
    <citation type="submission" date="2025-08" db="UniProtKB">
        <authorList>
            <consortium name="Ensembl"/>
        </authorList>
    </citation>
    <scope>IDENTIFICATION</scope>
</reference>
<keyword evidence="4" id="KW-0243">Dynein</keyword>
<reference evidence="7 8" key="3">
    <citation type="journal article" date="2004" name="Nature">
        <title>The sequence and analysis of duplication-rich human chromosome 16.</title>
        <authorList>
            <person name="Martin J."/>
            <person name="Han C."/>
            <person name="Gordon L.A."/>
            <person name="Terry A."/>
            <person name="Prabhakar S."/>
            <person name="She X."/>
            <person name="Xie G."/>
            <person name="Hellsten U."/>
            <person name="Chan Y.M."/>
            <person name="Altherr M."/>
            <person name="Couronne O."/>
            <person name="Aerts A."/>
            <person name="Bajorek E."/>
            <person name="Black S."/>
            <person name="Blumer H."/>
            <person name="Branscomb E."/>
            <person name="Brown N.C."/>
            <person name="Bruno W.J."/>
            <person name="Buckingham J.M."/>
            <person name="Callen D.F."/>
            <person name="Campbell C.S."/>
            <person name="Campbell M.L."/>
            <person name="Campbell E.W."/>
            <person name="Caoile C."/>
            <person name="Challacombe J.F."/>
            <person name="Chasteen L.A."/>
            <person name="Chertkov O."/>
            <person name="Chi H.C."/>
            <person name="Christensen M."/>
            <person name="Clark L.M."/>
            <person name="Cohn J.D."/>
            <person name="Denys M."/>
            <person name="Detter J.C."/>
            <person name="Dickson M."/>
            <person name="Dimitrijevic-Bussod M."/>
            <person name="Escobar J."/>
            <person name="Fawcett J.J."/>
            <person name="Flowers D."/>
            <person name="Fotopulos D."/>
            <person name="Glavina T."/>
            <person name="Gomez M."/>
            <person name="Gonzales E."/>
            <person name="Goodstein D."/>
            <person name="Goodwin L.A."/>
            <person name="Grady D.L."/>
            <person name="Grigoriev I."/>
            <person name="Groza M."/>
            <person name="Hammon N."/>
            <person name="Hawkins T."/>
            <person name="Haydu L."/>
            <person name="Hildebrand C.E."/>
            <person name="Huang W."/>
            <person name="Israni S."/>
            <person name="Jett J."/>
            <person name="Jewett P.B."/>
            <person name="Kadner K."/>
            <person name="Kimball H."/>
            <person name="Kobayashi A."/>
            <person name="Krawczyk M.C."/>
            <person name="Leyba T."/>
            <person name="Longmire J.L."/>
            <person name="Lopez F."/>
            <person name="Lou Y."/>
            <person name="Lowry S."/>
            <person name="Ludeman T."/>
            <person name="Manohar C.F."/>
            <person name="Mark G.A."/>
            <person name="McMurray K.L."/>
            <person name="Meincke L.J."/>
            <person name="Morgan J."/>
            <person name="Moyzis R.K."/>
            <person name="Mundt M.O."/>
            <person name="Munk A.C."/>
            <person name="Nandkeshwar R.D."/>
            <person name="Pitluck S."/>
            <person name="Pollard M."/>
            <person name="Predki P."/>
            <person name="Parson-Quintana B."/>
            <person name="Ramirez L."/>
            <person name="Rash S."/>
            <person name="Retterer J."/>
            <person name="Ricke D.O."/>
            <person name="Robinson D.L."/>
            <person name="Rodriguez A."/>
            <person name="Salamov A."/>
            <person name="Saunders E.H."/>
            <person name="Scott D."/>
            <person name="Shough T."/>
            <person name="Stallings R.L."/>
            <person name="Stalvey M."/>
            <person name="Sutherland R.D."/>
            <person name="Tapia R."/>
            <person name="Tesmer J.G."/>
            <person name="Thayer N."/>
            <person name="Thompson L.S."/>
            <person name="Tice H."/>
            <person name="Torney D.C."/>
            <person name="Tran-Gyamfi M."/>
            <person name="Tsai M."/>
            <person name="Ulanovsky L.E."/>
            <person name="Ustaszewska A."/>
            <person name="Vo N."/>
            <person name="White P.S."/>
            <person name="Williams A.L."/>
            <person name="Wills P.L."/>
            <person name="Wu J.R."/>
            <person name="Wu K."/>
            <person name="Yang J."/>
            <person name="Dejong P."/>
            <person name="Bruce D."/>
            <person name="Doggett N.A."/>
            <person name="Deaven L."/>
            <person name="Schmutz J."/>
            <person name="Grimwood J."/>
            <person name="Richardson P."/>
            <person name="Rokhsar D.S."/>
            <person name="Eichler E.E."/>
            <person name="Gilna P."/>
            <person name="Lucas S.M."/>
            <person name="Myers R.M."/>
            <person name="Rubin E.M."/>
            <person name="Pennacchio L.A."/>
        </authorList>
    </citation>
    <scope>NUCLEOTIDE SEQUENCE [LARGE SCALE GENOMIC DNA]</scope>
</reference>
<dbReference type="SMR" id="J3KSD2"/>
<name>J3KSD2_HUMAN</name>
<keyword evidence="8" id="KW-1185">Reference proteome</keyword>
<keyword evidence="2" id="KW-0963">Cytoplasm</keyword>
<dbReference type="ChiTaRS" id="DYNC1LI2">
    <property type="organism name" value="human"/>
</dbReference>
<dbReference type="ExpressionAtlas" id="J3KSD2">
    <property type="expression patterns" value="baseline and differential"/>
</dbReference>
<dbReference type="Bgee" id="ENSG00000135720">
    <property type="expression patterns" value="Expressed in endothelial cell and 213 other cell types or tissues"/>
</dbReference>
<organism evidence="7 8">
    <name type="scientific">Homo sapiens</name>
    <name type="common">Human</name>
    <dbReference type="NCBI Taxonomy" id="9606"/>
    <lineage>
        <taxon>Eukaryota</taxon>
        <taxon>Metazoa</taxon>
        <taxon>Chordata</taxon>
        <taxon>Craniata</taxon>
        <taxon>Vertebrata</taxon>
        <taxon>Euteleostomi</taxon>
        <taxon>Mammalia</taxon>
        <taxon>Eutheria</taxon>
        <taxon>Euarchontoglires</taxon>
        <taxon>Primates</taxon>
        <taxon>Haplorrhini</taxon>
        <taxon>Catarrhini</taxon>
        <taxon>Hominidae</taxon>
        <taxon>Homo</taxon>
    </lineage>
</organism>
<keyword evidence="3" id="KW-0493">Microtubule</keyword>
<dbReference type="OrthoDB" id="27603at2759"/>
<dbReference type="Antibodypedia" id="29288">
    <property type="antibodies" value="120 antibodies from 24 providers"/>
</dbReference>
<reference evidence="7" key="6">
    <citation type="submission" date="2025-09" db="UniProtKB">
        <authorList>
            <consortium name="Ensembl"/>
        </authorList>
    </citation>
    <scope>IDENTIFICATION</scope>
</reference>
<evidence type="ECO:0000256" key="3">
    <source>
        <dbReference type="ARBA" id="ARBA00022701"/>
    </source>
</evidence>
<dbReference type="Ensembl" id="ENST00000563628.6">
    <property type="protein sequence ID" value="ENSP00000462434.1"/>
    <property type="gene ID" value="ENSG00000135720.14"/>
</dbReference>
<proteinExistence type="evidence at protein level"/>
<dbReference type="GO" id="GO:0030286">
    <property type="term" value="C:dynein complex"/>
    <property type="evidence" value="ECO:0007669"/>
    <property type="project" value="UniProtKB-KW"/>
</dbReference>
<evidence type="ECO:0007829" key="10">
    <source>
        <dbReference type="ProteomicsDB" id="J3KSD2"/>
    </source>
</evidence>
<evidence type="ECO:0000256" key="6">
    <source>
        <dbReference type="ARBA" id="ARBA00023212"/>
    </source>
</evidence>
<dbReference type="HOGENOM" id="CLU_3142588_0_0_1"/>
<keyword evidence="9 10" id="KW-1267">Proteomics identification</keyword>
<dbReference type="EMBL" id="AC044802">
    <property type="status" value="NOT_ANNOTATED_CDS"/>
    <property type="molecule type" value="Genomic_DNA"/>
</dbReference>
<dbReference type="GeneTree" id="ENSGT00390000008295"/>
<keyword evidence="5" id="KW-0505">Motor protein</keyword>
<evidence type="ECO:0007829" key="9">
    <source>
        <dbReference type="PeptideAtlas" id="J3KSD2"/>
    </source>
</evidence>
<evidence type="ECO:0000256" key="2">
    <source>
        <dbReference type="ARBA" id="ARBA00022490"/>
    </source>
</evidence>
<dbReference type="OpenTargets" id="ENSG00000135720"/>
<sequence>MVHDKELAAEDEQVFLMKQQSLLAKQPATPTRASDKRLCCQMFRKNWIE</sequence>
<evidence type="ECO:0000256" key="1">
    <source>
        <dbReference type="ARBA" id="ARBA00004245"/>
    </source>
</evidence>
<comment type="subcellular location">
    <subcellularLocation>
        <location evidence="1">Cytoplasm</location>
        <location evidence="1">Cytoskeleton</location>
    </subcellularLocation>
</comment>
<dbReference type="UCSC" id="uc059vkd.1">
    <property type="organism name" value="human"/>
</dbReference>
<evidence type="ECO:0000256" key="5">
    <source>
        <dbReference type="ARBA" id="ARBA00023175"/>
    </source>
</evidence>
<dbReference type="Proteomes" id="UP000005640">
    <property type="component" value="Chromosome 16"/>
</dbReference>
<evidence type="ECO:0000256" key="4">
    <source>
        <dbReference type="ARBA" id="ARBA00023017"/>
    </source>
</evidence>
<evidence type="ECO:0000313" key="8">
    <source>
        <dbReference type="Proteomes" id="UP000005640"/>
    </source>
</evidence>
<reference evidence="7 8" key="2">
    <citation type="journal article" date="2004" name="Nature">
        <title>Finishing the euchromatic sequence of the human genome.</title>
        <authorList>
            <consortium name="International Human Genome Sequencing Consortium"/>
        </authorList>
    </citation>
    <scope>NUCLEOTIDE SEQUENCE [LARGE SCALE GENOMIC DNA]</scope>
</reference>
<dbReference type="Pfam" id="PF05783">
    <property type="entry name" value="DLIC"/>
    <property type="match status" value="1"/>
</dbReference>
<evidence type="ECO:0000313" key="7">
    <source>
        <dbReference type="Ensembl" id="ENSP00000462434.1"/>
    </source>
</evidence>
<protein>
    <submittedName>
        <fullName evidence="7">Dynein cytoplasmic 1 light intermediate chain 2</fullName>
    </submittedName>
</protein>
<evidence type="ECO:0007829" key="11">
    <source>
        <dbReference type="PubMed" id="21269460"/>
    </source>
</evidence>
<gene>
    <name evidence="7" type="primary">DYNC1LI2</name>
</gene>
<dbReference type="HGNC" id="HGNC:2966">
    <property type="gene designation" value="DYNC1LI2"/>
</dbReference>
<dbReference type="AlphaFoldDB" id="J3KSD2"/>